<sequence>MAEIGEFTKYILVFVSSLTGGVSGYFYSNSPDNLRTYLERSKTRLLRPSDPLWMYKRVLRQNSAKIKEELKELTKFTENTGAEPTEDQAYELLELCNKYLSGKSWDKQEIVKKYCKYPE</sequence>
<gene>
    <name evidence="2" type="ORF">A6V39_04170</name>
</gene>
<evidence type="ECO:0000313" key="2">
    <source>
        <dbReference type="EMBL" id="OAL10085.1"/>
    </source>
</evidence>
<protein>
    <submittedName>
        <fullName evidence="2">Uncharacterized protein</fullName>
    </submittedName>
</protein>
<feature type="transmembrane region" description="Helical" evidence="1">
    <location>
        <begin position="7"/>
        <end position="27"/>
    </location>
</feature>
<proteinExistence type="predicted"/>
<dbReference type="STRING" id="432608.A6V39_04170"/>
<comment type="caution">
    <text evidence="2">The sequence shown here is derived from an EMBL/GenBank/DDBJ whole genome shotgun (WGS) entry which is preliminary data.</text>
</comment>
<evidence type="ECO:0000256" key="1">
    <source>
        <dbReference type="SAM" id="Phobius"/>
    </source>
</evidence>
<dbReference type="Proteomes" id="UP000077623">
    <property type="component" value="Unassembled WGS sequence"/>
</dbReference>
<evidence type="ECO:0000313" key="3">
    <source>
        <dbReference type="Proteomes" id="UP000077623"/>
    </source>
</evidence>
<organism evidence="2 3">
    <name type="scientific">Candidatus Mycoplasma haematobovis</name>
    <dbReference type="NCBI Taxonomy" id="432608"/>
    <lineage>
        <taxon>Bacteria</taxon>
        <taxon>Bacillati</taxon>
        <taxon>Mycoplasmatota</taxon>
        <taxon>Mollicutes</taxon>
        <taxon>Mycoplasmataceae</taxon>
        <taxon>Mycoplasma</taxon>
    </lineage>
</organism>
<keyword evidence="3" id="KW-1185">Reference proteome</keyword>
<accession>A0A1A9QDQ5</accession>
<keyword evidence="1" id="KW-1133">Transmembrane helix</keyword>
<dbReference type="RefSeq" id="WP_187150472.1">
    <property type="nucleotide sequence ID" value="NZ_LWUJ01000012.1"/>
</dbReference>
<name>A0A1A9QDQ5_9MOLU</name>
<dbReference type="AlphaFoldDB" id="A0A1A9QDQ5"/>
<keyword evidence="1" id="KW-0472">Membrane</keyword>
<keyword evidence="1" id="KW-0812">Transmembrane</keyword>
<reference evidence="3" key="1">
    <citation type="submission" date="2016-04" db="EMBL/GenBank/DDBJ databases">
        <authorList>
            <person name="Quiroz-Castaneda R.E."/>
            <person name="Martinez-Ocampo F."/>
        </authorList>
    </citation>
    <scope>NUCLEOTIDE SEQUENCE [LARGE SCALE GENOMIC DNA]</scope>
    <source>
        <strain evidence="3">INIFAP01</strain>
    </source>
</reference>
<dbReference type="EMBL" id="LWUJ01000012">
    <property type="protein sequence ID" value="OAL10085.1"/>
    <property type="molecule type" value="Genomic_DNA"/>
</dbReference>